<gene>
    <name evidence="1" type="ORF">Q75_00760</name>
</gene>
<evidence type="ECO:0000313" key="1">
    <source>
        <dbReference type="EMBL" id="KUP09481.1"/>
    </source>
</evidence>
<name>A0A147KCX1_9BACI</name>
<accession>A0A147KCX1</accession>
<dbReference type="STRING" id="1150625.Q75_00760"/>
<proteinExistence type="predicted"/>
<dbReference type="RefSeq" id="WP_059350005.1">
    <property type="nucleotide sequence ID" value="NZ_LDYG01000001.1"/>
</dbReference>
<dbReference type="PATRIC" id="fig|1150625.3.peg.158"/>
<protein>
    <recommendedName>
        <fullName evidence="3">LAAC</fullName>
    </recommendedName>
</protein>
<reference evidence="1 2" key="1">
    <citation type="journal article" date="2016" name="Front. Microbiol.">
        <title>Microevolution Analysis of Bacillus coahuilensis Unveils Differences in Phosphorus Acquisition Strategies and Their Regulation.</title>
        <authorList>
            <person name="Gomez-Lunar Z."/>
            <person name="Hernandez-Gonzalez I."/>
            <person name="Rodriguez-Torres M.D."/>
            <person name="Souza V."/>
            <person name="Olmedo-Alvarez G."/>
        </authorList>
    </citation>
    <scope>NUCLEOTIDE SEQUENCE [LARGE SCALE GENOMIC DNA]</scope>
    <source>
        <strain evidence="2">p1.1.43</strain>
    </source>
</reference>
<organism evidence="1 2">
    <name type="scientific">Bacillus coahuilensis p1.1.43</name>
    <dbReference type="NCBI Taxonomy" id="1150625"/>
    <lineage>
        <taxon>Bacteria</taxon>
        <taxon>Bacillati</taxon>
        <taxon>Bacillota</taxon>
        <taxon>Bacilli</taxon>
        <taxon>Bacillales</taxon>
        <taxon>Bacillaceae</taxon>
        <taxon>Bacillus</taxon>
    </lineage>
</organism>
<keyword evidence="2" id="KW-1185">Reference proteome</keyword>
<dbReference type="Pfam" id="PF13376">
    <property type="entry name" value="OmdA"/>
    <property type="match status" value="1"/>
</dbReference>
<sequence>MNSTKSVSDKLNFAKYPNKLVINLPEGVEGFSEVTYDSSIQEKEYDLLFIFIFSLEEFRDHLQKIIEQKLVKDNGYVYFAYPKKNNNKYEAYIDRDSIYNENHYNEEGFFHGSQFKFSRMVSLDDVFTVVGMKSIPPKGKKTSTSKNSQCVDDYVHHIEDIREYLTDKEETLHLFNELTPGYQRDWARQVYSAKREETRVKRLKDMETILAQGYKSMDLYRRKKK</sequence>
<evidence type="ECO:0008006" key="3">
    <source>
        <dbReference type="Google" id="ProtNLM"/>
    </source>
</evidence>
<evidence type="ECO:0000313" key="2">
    <source>
        <dbReference type="Proteomes" id="UP000074108"/>
    </source>
</evidence>
<dbReference type="EMBL" id="LDYG01000001">
    <property type="protein sequence ID" value="KUP09481.1"/>
    <property type="molecule type" value="Genomic_DNA"/>
</dbReference>
<comment type="caution">
    <text evidence="1">The sequence shown here is derived from an EMBL/GenBank/DDBJ whole genome shotgun (WGS) entry which is preliminary data.</text>
</comment>
<dbReference type="AlphaFoldDB" id="A0A147KCX1"/>
<dbReference type="Proteomes" id="UP000074108">
    <property type="component" value="Unassembled WGS sequence"/>
</dbReference>
<dbReference type="OrthoDB" id="2452521at2"/>